<dbReference type="RefSeq" id="WP_419195397.1">
    <property type="nucleotide sequence ID" value="NZ_CP036287.1"/>
</dbReference>
<gene>
    <name evidence="1" type="ORF">Pla133_34330</name>
</gene>
<accession>A0A518BN05</accession>
<name>A0A518BN05_9BACT</name>
<keyword evidence="2" id="KW-1185">Reference proteome</keyword>
<dbReference type="Proteomes" id="UP000316921">
    <property type="component" value="Chromosome"/>
</dbReference>
<evidence type="ECO:0000313" key="2">
    <source>
        <dbReference type="Proteomes" id="UP000316921"/>
    </source>
</evidence>
<evidence type="ECO:0000313" key="1">
    <source>
        <dbReference type="EMBL" id="QDU68337.1"/>
    </source>
</evidence>
<dbReference type="EMBL" id="CP036287">
    <property type="protein sequence ID" value="QDU68337.1"/>
    <property type="molecule type" value="Genomic_DNA"/>
</dbReference>
<organism evidence="1 2">
    <name type="scientific">Engelhardtia mirabilis</name>
    <dbReference type="NCBI Taxonomy" id="2528011"/>
    <lineage>
        <taxon>Bacteria</taxon>
        <taxon>Pseudomonadati</taxon>
        <taxon>Planctomycetota</taxon>
        <taxon>Planctomycetia</taxon>
        <taxon>Planctomycetia incertae sedis</taxon>
        <taxon>Engelhardtia</taxon>
    </lineage>
</organism>
<dbReference type="KEGG" id="pbap:Pla133_34330"/>
<sequence length="83" mass="9507">MTATRAQMRVRLPSESSPGRLARCRLTSLEAKRRRLRRWFVDELAQLIADDDGMPAGAPARLDEVLRAMNELDGHLATYRKDR</sequence>
<dbReference type="AlphaFoldDB" id="A0A518BN05"/>
<proteinExistence type="predicted"/>
<protein>
    <submittedName>
        <fullName evidence="1">Uncharacterized protein</fullName>
    </submittedName>
</protein>
<reference evidence="1 2" key="1">
    <citation type="submission" date="2019-02" db="EMBL/GenBank/DDBJ databases">
        <title>Deep-cultivation of Planctomycetes and their phenomic and genomic characterization uncovers novel biology.</title>
        <authorList>
            <person name="Wiegand S."/>
            <person name="Jogler M."/>
            <person name="Boedeker C."/>
            <person name="Pinto D."/>
            <person name="Vollmers J."/>
            <person name="Rivas-Marin E."/>
            <person name="Kohn T."/>
            <person name="Peeters S.H."/>
            <person name="Heuer A."/>
            <person name="Rast P."/>
            <person name="Oberbeckmann S."/>
            <person name="Bunk B."/>
            <person name="Jeske O."/>
            <person name="Meyerdierks A."/>
            <person name="Storesund J.E."/>
            <person name="Kallscheuer N."/>
            <person name="Luecker S."/>
            <person name="Lage O.M."/>
            <person name="Pohl T."/>
            <person name="Merkel B.J."/>
            <person name="Hornburger P."/>
            <person name="Mueller R.-W."/>
            <person name="Bruemmer F."/>
            <person name="Labrenz M."/>
            <person name="Spormann A.M."/>
            <person name="Op den Camp H."/>
            <person name="Overmann J."/>
            <person name="Amann R."/>
            <person name="Jetten M.S.M."/>
            <person name="Mascher T."/>
            <person name="Medema M.H."/>
            <person name="Devos D.P."/>
            <person name="Kaster A.-K."/>
            <person name="Ovreas L."/>
            <person name="Rohde M."/>
            <person name="Galperin M.Y."/>
            <person name="Jogler C."/>
        </authorList>
    </citation>
    <scope>NUCLEOTIDE SEQUENCE [LARGE SCALE GENOMIC DNA]</scope>
    <source>
        <strain evidence="1 2">Pla133</strain>
    </source>
</reference>